<dbReference type="InterPro" id="IPR036188">
    <property type="entry name" value="FAD/NAD-bd_sf"/>
</dbReference>
<dbReference type="SUPFAM" id="SSF51905">
    <property type="entry name" value="FAD/NAD(P)-binding domain"/>
    <property type="match status" value="1"/>
</dbReference>
<evidence type="ECO:0000313" key="3">
    <source>
        <dbReference type="EMBL" id="KIV82642.1"/>
    </source>
</evidence>
<dbReference type="Pfam" id="PF22607">
    <property type="entry name" value="FAD_binding-like"/>
    <property type="match status" value="1"/>
</dbReference>
<name>A0A0D1YIE2_9EURO</name>
<dbReference type="AlphaFoldDB" id="A0A0D1YIE2"/>
<dbReference type="EMBL" id="KN846952">
    <property type="protein sequence ID" value="KIV82642.1"/>
    <property type="molecule type" value="Genomic_DNA"/>
</dbReference>
<dbReference type="OrthoDB" id="655030at2759"/>
<organism evidence="3 4">
    <name type="scientific">Exophiala sideris</name>
    <dbReference type="NCBI Taxonomy" id="1016849"/>
    <lineage>
        <taxon>Eukaryota</taxon>
        <taxon>Fungi</taxon>
        <taxon>Dikarya</taxon>
        <taxon>Ascomycota</taxon>
        <taxon>Pezizomycotina</taxon>
        <taxon>Eurotiomycetes</taxon>
        <taxon>Chaetothyriomycetidae</taxon>
        <taxon>Chaetothyriales</taxon>
        <taxon>Herpotrichiellaceae</taxon>
        <taxon>Exophiala</taxon>
    </lineage>
</organism>
<gene>
    <name evidence="3" type="ORF">PV11_04739</name>
</gene>
<dbReference type="STRING" id="1016849.A0A0D1YIE2"/>
<dbReference type="PANTHER" id="PTHR47469">
    <property type="entry name" value="MONOOXYGENASE-LIKE"/>
    <property type="match status" value="1"/>
</dbReference>
<accession>A0A0D1YIE2</accession>
<dbReference type="Proteomes" id="UP000053599">
    <property type="component" value="Unassembled WGS sequence"/>
</dbReference>
<sequence>MVDVSKKLDIVVVGGSLAGLMTSIPLKRLGHRVTIFERSPTPLLHDQGAGVVAGGETQAFFHKHDLSRRPMAVTSQARYYLDHAGKVIDREDHQQRMTSWDLLYYLGRANFDSVESEYVNNVPKQDGQATYEYGRSVTGVRDAGDKVEVTYEMIREGEGKQTSTATADLLIAADGPSSHTRNMLLGEKAAERKYAGYVAFRGTVPEAEVSNAAAAVFVERFTFFHAEGTQILSYTIPGKAGSLDKGKRLVNWVWYWNVDESSEEYKELFTDTEGGQHRFTLPTGGKMQPQVWDRQKARADEGLPPQFAEIVNKTKSPFVQAITDVRPPEKGTKVGRLLNGKALLVGDALAGFRPHTAASTSQAAYHALMLEGVFKEEIDWEEYEKHVLEFAWGWQWSGVNLGNRSQFGHHPLAD</sequence>
<dbReference type="SUPFAM" id="SSF54373">
    <property type="entry name" value="FAD-linked reductases, C-terminal domain"/>
    <property type="match status" value="1"/>
</dbReference>
<dbReference type="PRINTS" id="PR00420">
    <property type="entry name" value="RNGMNOXGNASE"/>
</dbReference>
<dbReference type="Pfam" id="PF00070">
    <property type="entry name" value="Pyr_redox"/>
    <property type="match status" value="1"/>
</dbReference>
<feature type="domain" description="Pyridine nucleotide-disulphide oxidoreductase N-terminal" evidence="1">
    <location>
        <begin position="10"/>
        <end position="46"/>
    </location>
</feature>
<dbReference type="Gene3D" id="3.50.50.60">
    <property type="entry name" value="FAD/NAD(P)-binding domain"/>
    <property type="match status" value="1"/>
</dbReference>
<dbReference type="Gene3D" id="3.30.9.60">
    <property type="match status" value="1"/>
</dbReference>
<proteinExistence type="predicted"/>
<dbReference type="InterPro" id="IPR053212">
    <property type="entry name" value="DHP_3-monooxygenase"/>
</dbReference>
<feature type="domain" description="2,6-dihydroxypyridine 3-monooxygenase substrate binding" evidence="2">
    <location>
        <begin position="194"/>
        <end position="324"/>
    </location>
</feature>
<reference evidence="3 4" key="1">
    <citation type="submission" date="2015-01" db="EMBL/GenBank/DDBJ databases">
        <title>The Genome Sequence of Exophiala sideris CBS121828.</title>
        <authorList>
            <consortium name="The Broad Institute Genomics Platform"/>
            <person name="Cuomo C."/>
            <person name="de Hoog S."/>
            <person name="Gorbushina A."/>
            <person name="Stielow B."/>
            <person name="Teixiera M."/>
            <person name="Abouelleil A."/>
            <person name="Chapman S.B."/>
            <person name="Priest M."/>
            <person name="Young S.K."/>
            <person name="Wortman J."/>
            <person name="Nusbaum C."/>
            <person name="Birren B."/>
        </authorList>
    </citation>
    <scope>NUCLEOTIDE SEQUENCE [LARGE SCALE GENOMIC DNA]</scope>
    <source>
        <strain evidence="3 4">CBS 121828</strain>
    </source>
</reference>
<dbReference type="PANTHER" id="PTHR47469:SF2">
    <property type="entry name" value="OS06G0597600 PROTEIN"/>
    <property type="match status" value="1"/>
</dbReference>
<evidence type="ECO:0000259" key="2">
    <source>
        <dbReference type="Pfam" id="PF22607"/>
    </source>
</evidence>
<evidence type="ECO:0000259" key="1">
    <source>
        <dbReference type="Pfam" id="PF00070"/>
    </source>
</evidence>
<dbReference type="InterPro" id="IPR054707">
    <property type="entry name" value="DhpH_subs-bd"/>
</dbReference>
<dbReference type="HOGENOM" id="CLU_009665_0_0_1"/>
<protein>
    <submittedName>
        <fullName evidence="3">Uncharacterized protein</fullName>
    </submittedName>
</protein>
<evidence type="ECO:0000313" key="4">
    <source>
        <dbReference type="Proteomes" id="UP000053599"/>
    </source>
</evidence>
<dbReference type="InterPro" id="IPR039648">
    <property type="entry name" value="DHPH_N"/>
</dbReference>